<dbReference type="AlphaFoldDB" id="A0A0C4EDF9"/>
<dbReference type="EnsemblFungi" id="MAPG_10757T0">
    <property type="protein sequence ID" value="MAPG_10757T0"/>
    <property type="gene ID" value="MAPG_10757"/>
</dbReference>
<sequence length="400" mass="44771">MDLRTNAYPAGPHHRHQSSLQGILQAETPVMEENTRAQADARMRHILQHCEAAASQQPRQGYDRPALVRLTHDYARSDDSKSLFLSSFFEHLDLPLAGNVTDPDVDFGDPEVKERLCKSVDAFAEYLMETLFFPLMVVSNKTPQPSPITNSAVQRAQGSDLPQTFVGTPERVSALRGTCLVRDRHRCVISRKFDINEGIKRYKAAPGNARDDDGQLIMPDDCQTLEVAHILPHSLNKASDSLLSPGKKATLDILNMFDVGVVHMIEGVEIDRPHNAISLTQEHHRHFGAFRIFFHGPIESQPQHTYRVDAFDDFVRRALRLPVTRTLYLTENRNIDPPSPRLLAIHRAIGHILHLSGAGDYIEQVLRDAEEYGVRSDGSTQLGMLLSLKLNSVACIGVRS</sequence>
<evidence type="ECO:0000259" key="1">
    <source>
        <dbReference type="Pfam" id="PF13391"/>
    </source>
</evidence>
<evidence type="ECO:0000313" key="3">
    <source>
        <dbReference type="EnsemblFungi" id="MAPG_10757T0"/>
    </source>
</evidence>
<dbReference type="eggNOG" id="ENOG502SCMH">
    <property type="taxonomic scope" value="Eukaryota"/>
</dbReference>
<name>A0A0C4EDF9_MAGP6</name>
<dbReference type="InterPro" id="IPR003615">
    <property type="entry name" value="HNH_nuc"/>
</dbReference>
<reference evidence="2" key="1">
    <citation type="submission" date="2010-05" db="EMBL/GenBank/DDBJ databases">
        <title>The Genome Sequence of Magnaporthe poae strain ATCC 64411.</title>
        <authorList>
            <consortium name="The Broad Institute Genome Sequencing Platform"/>
            <consortium name="Broad Institute Genome Sequencing Center for Infectious Disease"/>
            <person name="Ma L.-J."/>
            <person name="Dead R."/>
            <person name="Young S."/>
            <person name="Zeng Q."/>
            <person name="Koehrsen M."/>
            <person name="Alvarado L."/>
            <person name="Berlin A."/>
            <person name="Chapman S.B."/>
            <person name="Chen Z."/>
            <person name="Freedman E."/>
            <person name="Gellesch M."/>
            <person name="Goldberg J."/>
            <person name="Griggs A."/>
            <person name="Gujja S."/>
            <person name="Heilman E.R."/>
            <person name="Heiman D."/>
            <person name="Hepburn T."/>
            <person name="Howarth C."/>
            <person name="Jen D."/>
            <person name="Larson L."/>
            <person name="Mehta T."/>
            <person name="Neiman D."/>
            <person name="Pearson M."/>
            <person name="Roberts A."/>
            <person name="Saif S."/>
            <person name="Shea T."/>
            <person name="Shenoy N."/>
            <person name="Sisk P."/>
            <person name="Stolte C."/>
            <person name="Sykes S."/>
            <person name="Walk T."/>
            <person name="White J."/>
            <person name="Yandava C."/>
            <person name="Haas B."/>
            <person name="Nusbaum C."/>
            <person name="Birren B."/>
        </authorList>
    </citation>
    <scope>NUCLEOTIDE SEQUENCE</scope>
    <source>
        <strain evidence="2">ATCC 64411</strain>
    </source>
</reference>
<proteinExistence type="predicted"/>
<accession>A0A0C4EDF9</accession>
<dbReference type="Pfam" id="PF13391">
    <property type="entry name" value="HNH_2"/>
    <property type="match status" value="1"/>
</dbReference>
<reference evidence="2" key="3">
    <citation type="submission" date="2011-03" db="EMBL/GenBank/DDBJ databases">
        <title>Annotation of Magnaporthe poae ATCC 64411.</title>
        <authorList>
            <person name="Ma L.-J."/>
            <person name="Dead R."/>
            <person name="Young S.K."/>
            <person name="Zeng Q."/>
            <person name="Gargeya S."/>
            <person name="Fitzgerald M."/>
            <person name="Haas B."/>
            <person name="Abouelleil A."/>
            <person name="Alvarado L."/>
            <person name="Arachchi H.M."/>
            <person name="Berlin A."/>
            <person name="Brown A."/>
            <person name="Chapman S.B."/>
            <person name="Chen Z."/>
            <person name="Dunbar C."/>
            <person name="Freedman E."/>
            <person name="Gearin G."/>
            <person name="Gellesch M."/>
            <person name="Goldberg J."/>
            <person name="Griggs A."/>
            <person name="Gujja S."/>
            <person name="Heiman D."/>
            <person name="Howarth C."/>
            <person name="Larson L."/>
            <person name="Lui A."/>
            <person name="MacDonald P.J.P."/>
            <person name="Mehta T."/>
            <person name="Montmayeur A."/>
            <person name="Murphy C."/>
            <person name="Neiman D."/>
            <person name="Pearson M."/>
            <person name="Priest M."/>
            <person name="Roberts A."/>
            <person name="Saif S."/>
            <person name="Shea T."/>
            <person name="Shenoy N."/>
            <person name="Sisk P."/>
            <person name="Stolte C."/>
            <person name="Sykes S."/>
            <person name="Yandava C."/>
            <person name="Wortman J."/>
            <person name="Nusbaum C."/>
            <person name="Birren B."/>
        </authorList>
    </citation>
    <scope>NUCLEOTIDE SEQUENCE</scope>
    <source>
        <strain evidence="2">ATCC 64411</strain>
    </source>
</reference>
<dbReference type="OrthoDB" id="2104739at2759"/>
<organism evidence="3 4">
    <name type="scientific">Magnaporthiopsis poae (strain ATCC 64411 / 73-15)</name>
    <name type="common">Kentucky bluegrass fungus</name>
    <name type="synonym">Magnaporthe poae</name>
    <dbReference type="NCBI Taxonomy" id="644358"/>
    <lineage>
        <taxon>Eukaryota</taxon>
        <taxon>Fungi</taxon>
        <taxon>Dikarya</taxon>
        <taxon>Ascomycota</taxon>
        <taxon>Pezizomycotina</taxon>
        <taxon>Sordariomycetes</taxon>
        <taxon>Sordariomycetidae</taxon>
        <taxon>Magnaporthales</taxon>
        <taxon>Magnaporthaceae</taxon>
        <taxon>Magnaporthiopsis</taxon>
    </lineage>
</organism>
<dbReference type="EMBL" id="ADBL01002659">
    <property type="status" value="NOT_ANNOTATED_CDS"/>
    <property type="molecule type" value="Genomic_DNA"/>
</dbReference>
<gene>
    <name evidence="2" type="ORF">MAPG_10757</name>
</gene>
<dbReference type="VEuPathDB" id="FungiDB:MAPG_10757"/>
<dbReference type="STRING" id="644358.A0A0C4EDF9"/>
<feature type="domain" description="HNH nuclease" evidence="1">
    <location>
        <begin position="223"/>
        <end position="294"/>
    </location>
</feature>
<dbReference type="Proteomes" id="UP000011715">
    <property type="component" value="Unassembled WGS sequence"/>
</dbReference>
<evidence type="ECO:0000313" key="4">
    <source>
        <dbReference type="Proteomes" id="UP000011715"/>
    </source>
</evidence>
<reference evidence="3" key="4">
    <citation type="journal article" date="2015" name="G3 (Bethesda)">
        <title>Genome sequences of three phytopathogenic species of the Magnaporthaceae family of fungi.</title>
        <authorList>
            <person name="Okagaki L.H."/>
            <person name="Nunes C.C."/>
            <person name="Sailsbery J."/>
            <person name="Clay B."/>
            <person name="Brown D."/>
            <person name="John T."/>
            <person name="Oh Y."/>
            <person name="Young N."/>
            <person name="Fitzgerald M."/>
            <person name="Haas B.J."/>
            <person name="Zeng Q."/>
            <person name="Young S."/>
            <person name="Adiconis X."/>
            <person name="Fan L."/>
            <person name="Levin J.Z."/>
            <person name="Mitchell T.K."/>
            <person name="Okubara P.A."/>
            <person name="Farman M.L."/>
            <person name="Kohn L.M."/>
            <person name="Birren B."/>
            <person name="Ma L.-J."/>
            <person name="Dean R.A."/>
        </authorList>
    </citation>
    <scope>NUCLEOTIDE SEQUENCE</scope>
    <source>
        <strain evidence="3">ATCC 64411 / 73-15</strain>
    </source>
</reference>
<reference evidence="3" key="5">
    <citation type="submission" date="2015-06" db="UniProtKB">
        <authorList>
            <consortium name="EnsemblFungi"/>
        </authorList>
    </citation>
    <scope>IDENTIFICATION</scope>
    <source>
        <strain evidence="3">ATCC 64411</strain>
    </source>
</reference>
<protein>
    <recommendedName>
        <fullName evidence="1">HNH nuclease domain-containing protein</fullName>
    </recommendedName>
</protein>
<reference evidence="4" key="2">
    <citation type="submission" date="2010-05" db="EMBL/GenBank/DDBJ databases">
        <title>The genome sequence of Magnaporthe poae strain ATCC 64411.</title>
        <authorList>
            <person name="Ma L.-J."/>
            <person name="Dead R."/>
            <person name="Young S."/>
            <person name="Zeng Q."/>
            <person name="Koehrsen M."/>
            <person name="Alvarado L."/>
            <person name="Berlin A."/>
            <person name="Chapman S.B."/>
            <person name="Chen Z."/>
            <person name="Freedman E."/>
            <person name="Gellesch M."/>
            <person name="Goldberg J."/>
            <person name="Griggs A."/>
            <person name="Gujja S."/>
            <person name="Heilman E.R."/>
            <person name="Heiman D."/>
            <person name="Hepburn T."/>
            <person name="Howarth C."/>
            <person name="Jen D."/>
            <person name="Larson L."/>
            <person name="Mehta T."/>
            <person name="Neiman D."/>
            <person name="Pearson M."/>
            <person name="Roberts A."/>
            <person name="Saif S."/>
            <person name="Shea T."/>
            <person name="Shenoy N."/>
            <person name="Sisk P."/>
            <person name="Stolte C."/>
            <person name="Sykes S."/>
            <person name="Walk T."/>
            <person name="White J."/>
            <person name="Yandava C."/>
            <person name="Haas B."/>
            <person name="Nusbaum C."/>
            <person name="Birren B."/>
        </authorList>
    </citation>
    <scope>NUCLEOTIDE SEQUENCE [LARGE SCALE GENOMIC DNA]</scope>
    <source>
        <strain evidence="4">ATCC 64411 / 73-15</strain>
    </source>
</reference>
<evidence type="ECO:0000313" key="2">
    <source>
        <dbReference type="EMBL" id="KLU91809.1"/>
    </source>
</evidence>
<keyword evidence="4" id="KW-1185">Reference proteome</keyword>
<dbReference type="OMA" id="INYCRTE"/>
<dbReference type="EMBL" id="GL876978">
    <property type="protein sequence ID" value="KLU91809.1"/>
    <property type="molecule type" value="Genomic_DNA"/>
</dbReference>